<dbReference type="PANTHER" id="PTHR46006">
    <property type="entry name" value="RHO GUANINE NUCLEOTIDE EXCHANGE FACTOR AT 64C, ISOFORM A"/>
    <property type="match status" value="1"/>
</dbReference>
<dbReference type="PRINTS" id="PR00452">
    <property type="entry name" value="SH3DOMAIN"/>
</dbReference>
<reference evidence="10" key="1">
    <citation type="submission" date="2019-11" db="UniProtKB">
        <authorList>
            <consortium name="WormBaseParasite"/>
        </authorList>
    </citation>
    <scope>IDENTIFICATION</scope>
</reference>
<evidence type="ECO:0000259" key="9">
    <source>
        <dbReference type="PROSITE" id="PS50010"/>
    </source>
</evidence>
<dbReference type="PRINTS" id="PR00499">
    <property type="entry name" value="P67PHOX"/>
</dbReference>
<protein>
    <submittedName>
        <fullName evidence="10">DH domain-containing protein</fullName>
    </submittedName>
</protein>
<feature type="compositionally biased region" description="Polar residues" evidence="5">
    <location>
        <begin position="126"/>
        <end position="136"/>
    </location>
</feature>
<dbReference type="InterPro" id="IPR001849">
    <property type="entry name" value="PH_domain"/>
</dbReference>
<dbReference type="PROSITE" id="PS50004">
    <property type="entry name" value="C2"/>
    <property type="match status" value="1"/>
</dbReference>
<dbReference type="Pfam" id="PF16652">
    <property type="entry name" value="PH_13"/>
    <property type="match status" value="1"/>
</dbReference>
<dbReference type="PROSITE" id="PS50003">
    <property type="entry name" value="PH_DOMAIN"/>
    <property type="match status" value="1"/>
</dbReference>
<dbReference type="InterPro" id="IPR001452">
    <property type="entry name" value="SH3_domain"/>
</dbReference>
<dbReference type="Gene3D" id="2.30.29.30">
    <property type="entry name" value="Pleckstrin-homology domain (PH domain)/Phosphotyrosine-binding domain (PTB)"/>
    <property type="match status" value="1"/>
</dbReference>
<dbReference type="InterPro" id="IPR000219">
    <property type="entry name" value="DH_dom"/>
</dbReference>
<feature type="domain" description="SH3" evidence="6">
    <location>
        <begin position="306"/>
        <end position="370"/>
    </location>
</feature>
<dbReference type="Pfam" id="PF00018">
    <property type="entry name" value="SH3_1"/>
    <property type="match status" value="2"/>
</dbReference>
<dbReference type="PROSITE" id="PS50002">
    <property type="entry name" value="SH3"/>
    <property type="match status" value="4"/>
</dbReference>
<feature type="domain" description="C2" evidence="8">
    <location>
        <begin position="938"/>
        <end position="1062"/>
    </location>
</feature>
<feature type="region of interest" description="Disordered" evidence="5">
    <location>
        <begin position="497"/>
        <end position="520"/>
    </location>
</feature>
<dbReference type="PANTHER" id="PTHR46006:SF6">
    <property type="entry name" value="INTERSECTIN-2 ISOFORM X1"/>
    <property type="match status" value="1"/>
</dbReference>
<dbReference type="SUPFAM" id="SSF48065">
    <property type="entry name" value="DBL homology domain (DH-domain)"/>
    <property type="match status" value="1"/>
</dbReference>
<dbReference type="SMART" id="SM00325">
    <property type="entry name" value="RhoGEF"/>
    <property type="match status" value="1"/>
</dbReference>
<dbReference type="Pfam" id="PF07653">
    <property type="entry name" value="SH3_2"/>
    <property type="match status" value="1"/>
</dbReference>
<organism evidence="10">
    <name type="scientific">Mesocestoides corti</name>
    <name type="common">Flatworm</name>
    <dbReference type="NCBI Taxonomy" id="53468"/>
    <lineage>
        <taxon>Eukaryota</taxon>
        <taxon>Metazoa</taxon>
        <taxon>Spiralia</taxon>
        <taxon>Lophotrochozoa</taxon>
        <taxon>Platyhelminthes</taxon>
        <taxon>Cestoda</taxon>
        <taxon>Eucestoda</taxon>
        <taxon>Cyclophyllidea</taxon>
        <taxon>Mesocestoididae</taxon>
        <taxon>Mesocestoides</taxon>
    </lineage>
</organism>
<evidence type="ECO:0000259" key="7">
    <source>
        <dbReference type="PROSITE" id="PS50003"/>
    </source>
</evidence>
<dbReference type="Gene3D" id="2.30.30.40">
    <property type="entry name" value="SH3 Domains"/>
    <property type="match status" value="4"/>
</dbReference>
<evidence type="ECO:0000256" key="4">
    <source>
        <dbReference type="PROSITE-ProRule" id="PRU00192"/>
    </source>
</evidence>
<feature type="domain" description="SH3" evidence="6">
    <location>
        <begin position="44"/>
        <end position="107"/>
    </location>
</feature>
<dbReference type="Pfam" id="PF00168">
    <property type="entry name" value="C2"/>
    <property type="match status" value="1"/>
</dbReference>
<dbReference type="WBParaSite" id="MCU_008968-RB">
    <property type="protein sequence ID" value="MCU_008968-RB"/>
    <property type="gene ID" value="MCU_008968"/>
</dbReference>
<dbReference type="SUPFAM" id="SSF50729">
    <property type="entry name" value="PH domain-like"/>
    <property type="match status" value="1"/>
</dbReference>
<evidence type="ECO:0000259" key="6">
    <source>
        <dbReference type="PROSITE" id="PS50002"/>
    </source>
</evidence>
<feature type="domain" description="SH3" evidence="6">
    <location>
        <begin position="431"/>
        <end position="492"/>
    </location>
</feature>
<dbReference type="Gene3D" id="1.20.900.10">
    <property type="entry name" value="Dbl homology (DH) domain"/>
    <property type="match status" value="1"/>
</dbReference>
<accession>A0A5K3FKG9</accession>
<keyword evidence="3" id="KW-0963">Cytoplasm</keyword>
<keyword evidence="2 4" id="KW-0728">SH3 domain</keyword>
<evidence type="ECO:0000256" key="2">
    <source>
        <dbReference type="ARBA" id="ARBA00022443"/>
    </source>
</evidence>
<evidence type="ECO:0000256" key="5">
    <source>
        <dbReference type="SAM" id="MobiDB-lite"/>
    </source>
</evidence>
<dbReference type="Pfam" id="PF00621">
    <property type="entry name" value="RhoGEF"/>
    <property type="match status" value="1"/>
</dbReference>
<feature type="domain" description="SH3" evidence="6">
    <location>
        <begin position="169"/>
        <end position="229"/>
    </location>
</feature>
<feature type="domain" description="DH" evidence="9">
    <location>
        <begin position="524"/>
        <end position="708"/>
    </location>
</feature>
<dbReference type="Pfam" id="PF14604">
    <property type="entry name" value="SH3_9"/>
    <property type="match status" value="1"/>
</dbReference>
<dbReference type="AlphaFoldDB" id="A0A5K3FKG9"/>
<dbReference type="SMART" id="SM00233">
    <property type="entry name" value="PH"/>
    <property type="match status" value="1"/>
</dbReference>
<dbReference type="SUPFAM" id="SSF49562">
    <property type="entry name" value="C2 domain (Calcium/lipid-binding domain, CaLB)"/>
    <property type="match status" value="1"/>
</dbReference>
<dbReference type="PROSITE" id="PS50010">
    <property type="entry name" value="DH_2"/>
    <property type="match status" value="1"/>
</dbReference>
<evidence type="ECO:0000256" key="1">
    <source>
        <dbReference type="ARBA" id="ARBA00004496"/>
    </source>
</evidence>
<name>A0A5K3FKG9_MESCO</name>
<dbReference type="CDD" id="cd00174">
    <property type="entry name" value="SH3"/>
    <property type="match status" value="3"/>
</dbReference>
<dbReference type="InterPro" id="IPR051480">
    <property type="entry name" value="Endocytic_GEF_Adapter"/>
</dbReference>
<dbReference type="SMART" id="SM00326">
    <property type="entry name" value="SH3"/>
    <property type="match status" value="4"/>
</dbReference>
<dbReference type="InterPro" id="IPR035892">
    <property type="entry name" value="C2_domain_sf"/>
</dbReference>
<feature type="region of interest" description="Disordered" evidence="5">
    <location>
        <begin position="257"/>
        <end position="296"/>
    </location>
</feature>
<dbReference type="GO" id="GO:0035025">
    <property type="term" value="P:positive regulation of Rho protein signal transduction"/>
    <property type="evidence" value="ECO:0007669"/>
    <property type="project" value="TreeGrafter"/>
</dbReference>
<dbReference type="CDD" id="cd00160">
    <property type="entry name" value="RhoGEF"/>
    <property type="match status" value="1"/>
</dbReference>
<feature type="region of interest" description="Disordered" evidence="5">
    <location>
        <begin position="125"/>
        <end position="150"/>
    </location>
</feature>
<sequence length="1101" mass="120786">MKALLATLLERRRTLREKRKSTVAISAATVASTNSITSTSLAAGLSEPYVALYAYSPTRSDELAFAEHDQIQILTNPPFEVCEGWLYGELDGRYGLVPATYVRKISASEVAAGLNSTLPADPFALPTSTTAENPTGNPFPAFETPAQQPNSLPLSDDAPVESVEFDGEKPLFACLALYNFDAAHPGDLSLQINDKVDVFVDNSGWYEGVSRRTGQRGIFPANHVQKLQSDAEVPSTSAATQASAFTILATVADTTKTALPGSAPAPDTSSAVREDKSADEGTPARPTTDRVDGEEDEAEAVITVSDSPELAVAVTPFTAQSSEQLSLTVGQYVKILKRSSTGWWEGETQLRGQDRQIGWFPSDYVRLVGATTTTSAPNEPSPAHHVGDPSKNAQPPAATQGSGPPNSQGTVSPAGEPQQSSSASVVTADLSSASVVQSMFAYKASQPDELTFPEGALIEVLAHEEEGWWRGRIQSTGVEGLFPVNYVKPYAKPANAPASSPLATASNSRPSKSSIPVAQDHRSTRQNILLEFVESERQYYRDLFEVKEKIYEGLKKQNVGEKKLSQIFCNWATLCDISEAFNKDFQERKRLIAKNPNELIGDILVRHLPKCMVYRDFCANQDVALSRLEKLCEENPDVASFLQSCQRLMRVRAMPLSSYFLKPMQRITKYKLLIEKLLKHTQPTHPDRANLEQSLELASTILDVCNEAIRNRENFVQLQWLQDHVAFASRDEEISFVGDELLSPFFGSRRLILSGTLFKVKSKKELTAFLFNDMLFLTQPINFSATTLPTGNFTLPLKPDASLKVFFRAYRKPLSTANIRVSETVLSRPRRRSAWIGGLSQASASDLSTVGVAETTTVGREPRAKRRTLANFRQLSLSMNNLSTVSADTAASPSTSFFITDDTDRAIFLHVRAPSEALKATWLEKIRKTSTDHQRLMNRFKDRGSLRSDTGKGSLFAAVLNLTVISATGLRLVGPNADEMPWPYCEVSVCLRSKKTNVILSTTSPKWNCPLRFTVKDLSRDVITLTVYSKNASAVEEFLGRVEVSMEAVARHCRSKPNGPWETKFPLVVGGDDDDDVQHDASLTVSFTISESPSDFEEASS</sequence>
<dbReference type="InterPro" id="IPR036028">
    <property type="entry name" value="SH3-like_dom_sf"/>
</dbReference>
<feature type="compositionally biased region" description="Polar residues" evidence="5">
    <location>
        <begin position="497"/>
        <end position="516"/>
    </location>
</feature>
<feature type="region of interest" description="Disordered" evidence="5">
    <location>
        <begin position="372"/>
        <end position="426"/>
    </location>
</feature>
<dbReference type="GO" id="GO:0005737">
    <property type="term" value="C:cytoplasm"/>
    <property type="evidence" value="ECO:0007669"/>
    <property type="project" value="UniProtKB-SubCell"/>
</dbReference>
<dbReference type="InterPro" id="IPR011993">
    <property type="entry name" value="PH-like_dom_sf"/>
</dbReference>
<evidence type="ECO:0000256" key="3">
    <source>
        <dbReference type="ARBA" id="ARBA00022490"/>
    </source>
</evidence>
<dbReference type="SMART" id="SM00239">
    <property type="entry name" value="C2"/>
    <property type="match status" value="1"/>
</dbReference>
<comment type="subcellular location">
    <subcellularLocation>
        <location evidence="1">Cytoplasm</location>
    </subcellularLocation>
</comment>
<dbReference type="InterPro" id="IPR000008">
    <property type="entry name" value="C2_dom"/>
</dbReference>
<evidence type="ECO:0000259" key="8">
    <source>
        <dbReference type="PROSITE" id="PS50004"/>
    </source>
</evidence>
<dbReference type="GO" id="GO:0005085">
    <property type="term" value="F:guanyl-nucleotide exchange factor activity"/>
    <property type="evidence" value="ECO:0007669"/>
    <property type="project" value="InterPro"/>
</dbReference>
<feature type="compositionally biased region" description="Polar residues" evidence="5">
    <location>
        <begin position="391"/>
        <end position="426"/>
    </location>
</feature>
<dbReference type="Gene3D" id="2.60.40.150">
    <property type="entry name" value="C2 domain"/>
    <property type="match status" value="1"/>
</dbReference>
<feature type="domain" description="PH" evidence="7">
    <location>
        <begin position="750"/>
        <end position="931"/>
    </location>
</feature>
<evidence type="ECO:0000313" key="10">
    <source>
        <dbReference type="WBParaSite" id="MCU_008968-RB"/>
    </source>
</evidence>
<dbReference type="InterPro" id="IPR035899">
    <property type="entry name" value="DBL_dom_sf"/>
</dbReference>
<dbReference type="SUPFAM" id="SSF50044">
    <property type="entry name" value="SH3-domain"/>
    <property type="match status" value="4"/>
</dbReference>
<proteinExistence type="predicted"/>
<dbReference type="CDD" id="cd11839">
    <property type="entry name" value="SH3_Intersectin_4"/>
    <property type="match status" value="1"/>
</dbReference>